<comment type="caution">
    <text evidence="3">The sequence shown here is derived from an EMBL/GenBank/DDBJ whole genome shotgun (WGS) entry which is preliminary data.</text>
</comment>
<evidence type="ECO:0000313" key="3">
    <source>
        <dbReference type="EMBL" id="TQE97217.1"/>
    </source>
</evidence>
<dbReference type="AlphaFoldDB" id="A0A540VKG3"/>
<protein>
    <submittedName>
        <fullName evidence="3">Uncharacterized protein</fullName>
    </submittedName>
</protein>
<reference evidence="3 4" key="1">
    <citation type="submission" date="2019-06" db="EMBL/GenBank/DDBJ databases">
        <title>Genome sequence of Litorilinea aerophila BAA-2444.</title>
        <authorList>
            <person name="Maclea K.S."/>
            <person name="Maurais E.G."/>
            <person name="Iannazzi L.C."/>
        </authorList>
    </citation>
    <scope>NUCLEOTIDE SEQUENCE [LARGE SCALE GENOMIC DNA]</scope>
    <source>
        <strain evidence="3 4">ATCC BAA-2444</strain>
    </source>
</reference>
<dbReference type="EMBL" id="VIGC01000004">
    <property type="protein sequence ID" value="TQE97217.1"/>
    <property type="molecule type" value="Genomic_DNA"/>
</dbReference>
<keyword evidence="4" id="KW-1185">Reference proteome</keyword>
<sequence>MDNREMAPASGGVPERASYEVRDADVRAVALFGLAVLLTLLLVYGLLRLLLTGWLNQPLTAGPQVAPALVTPVAAPGPGLVAAPSQELDAYLQEQSQRLGSYGWVDREAGIVHVPITQAMEMLVEQGLPARDGPPPQFGLGPAYRLDSTGGQGPIAPGR</sequence>
<dbReference type="Proteomes" id="UP000317371">
    <property type="component" value="Unassembled WGS sequence"/>
</dbReference>
<feature type="transmembrane region" description="Helical" evidence="2">
    <location>
        <begin position="28"/>
        <end position="47"/>
    </location>
</feature>
<keyword evidence="2" id="KW-0812">Transmembrane</keyword>
<accession>A0A540VKG3</accession>
<name>A0A540VKG3_9CHLR</name>
<keyword evidence="2" id="KW-0472">Membrane</keyword>
<gene>
    <name evidence="3" type="ORF">FKZ61_04155</name>
</gene>
<evidence type="ECO:0000256" key="1">
    <source>
        <dbReference type="SAM" id="MobiDB-lite"/>
    </source>
</evidence>
<evidence type="ECO:0000256" key="2">
    <source>
        <dbReference type="SAM" id="Phobius"/>
    </source>
</evidence>
<proteinExistence type="predicted"/>
<organism evidence="3 4">
    <name type="scientific">Litorilinea aerophila</name>
    <dbReference type="NCBI Taxonomy" id="1204385"/>
    <lineage>
        <taxon>Bacteria</taxon>
        <taxon>Bacillati</taxon>
        <taxon>Chloroflexota</taxon>
        <taxon>Caldilineae</taxon>
        <taxon>Caldilineales</taxon>
        <taxon>Caldilineaceae</taxon>
        <taxon>Litorilinea</taxon>
    </lineage>
</organism>
<feature type="region of interest" description="Disordered" evidence="1">
    <location>
        <begin position="131"/>
        <end position="159"/>
    </location>
</feature>
<dbReference type="OrthoDB" id="161408at2"/>
<evidence type="ECO:0000313" key="4">
    <source>
        <dbReference type="Proteomes" id="UP000317371"/>
    </source>
</evidence>
<keyword evidence="2" id="KW-1133">Transmembrane helix</keyword>
<dbReference type="RefSeq" id="WP_141608813.1">
    <property type="nucleotide sequence ID" value="NZ_VIGC02000004.1"/>
</dbReference>
<dbReference type="InParanoid" id="A0A540VKG3"/>